<dbReference type="Pfam" id="PF19501">
    <property type="entry name" value="PcRGLX_1st"/>
    <property type="match status" value="1"/>
</dbReference>
<comment type="caution">
    <text evidence="5">The sequence shown here is derived from an EMBL/GenBank/DDBJ whole genome shotgun (WGS) entry which is preliminary data.</text>
</comment>
<accession>A0A9P7YM95</accession>
<evidence type="ECO:0000259" key="3">
    <source>
        <dbReference type="Pfam" id="PF21345"/>
    </source>
</evidence>
<dbReference type="Pfam" id="PF21346">
    <property type="entry name" value="PcRGLX_3rd"/>
    <property type="match status" value="1"/>
</dbReference>
<dbReference type="InterPro" id="IPR048331">
    <property type="entry name" value="PcRGLX/YetA_3rd"/>
</dbReference>
<feature type="domain" description="PcRGLX/YetA-like central beta-sandwich" evidence="3">
    <location>
        <begin position="133"/>
        <end position="499"/>
    </location>
</feature>
<dbReference type="Pfam" id="PF21345">
    <property type="entry name" value="PcRGLX_2nd"/>
    <property type="match status" value="1"/>
</dbReference>
<dbReference type="OrthoDB" id="4798501at2759"/>
<keyword evidence="1" id="KW-0732">Signal</keyword>
<keyword evidence="6" id="KW-1185">Reference proteome</keyword>
<name>A0A9P7YM95_9HELO</name>
<evidence type="ECO:0000313" key="5">
    <source>
        <dbReference type="EMBL" id="KAG9236363.1"/>
    </source>
</evidence>
<dbReference type="Proteomes" id="UP000824998">
    <property type="component" value="Unassembled WGS sequence"/>
</dbReference>
<dbReference type="AlphaFoldDB" id="A0A9P7YM95"/>
<evidence type="ECO:0000313" key="6">
    <source>
        <dbReference type="Proteomes" id="UP000824998"/>
    </source>
</evidence>
<organism evidence="5 6">
    <name type="scientific">Amylocarpus encephaloides</name>
    <dbReference type="NCBI Taxonomy" id="45428"/>
    <lineage>
        <taxon>Eukaryota</taxon>
        <taxon>Fungi</taxon>
        <taxon>Dikarya</taxon>
        <taxon>Ascomycota</taxon>
        <taxon>Pezizomycotina</taxon>
        <taxon>Leotiomycetes</taxon>
        <taxon>Helotiales</taxon>
        <taxon>Helotiales incertae sedis</taxon>
        <taxon>Amylocarpus</taxon>
    </lineage>
</organism>
<dbReference type="PANTHER" id="PTHR40081:SF1">
    <property type="entry name" value="TAT PATHWAY SIGNAL SEQUENCE DOMAIN PROTEIN"/>
    <property type="match status" value="1"/>
</dbReference>
<proteinExistence type="predicted"/>
<dbReference type="InterPro" id="IPR048329">
    <property type="entry name" value="PcRGLX_1st"/>
</dbReference>
<dbReference type="InterPro" id="IPR048330">
    <property type="entry name" value="PcRGLX/YetA_2nd"/>
</dbReference>
<reference evidence="5" key="1">
    <citation type="journal article" date="2021" name="IMA Fungus">
        <title>Genomic characterization of three marine fungi, including Emericellopsis atlantica sp. nov. with signatures of a generalist lifestyle and marine biomass degradation.</title>
        <authorList>
            <person name="Hagestad O.C."/>
            <person name="Hou L."/>
            <person name="Andersen J.H."/>
            <person name="Hansen E.H."/>
            <person name="Altermark B."/>
            <person name="Li C."/>
            <person name="Kuhnert E."/>
            <person name="Cox R.J."/>
            <person name="Crous P.W."/>
            <person name="Spatafora J.W."/>
            <person name="Lail K."/>
            <person name="Amirebrahimi M."/>
            <person name="Lipzen A."/>
            <person name="Pangilinan J."/>
            <person name="Andreopoulos W."/>
            <person name="Hayes R.D."/>
            <person name="Ng V."/>
            <person name="Grigoriev I.V."/>
            <person name="Jackson S.A."/>
            <person name="Sutton T.D.S."/>
            <person name="Dobson A.D.W."/>
            <person name="Rama T."/>
        </authorList>
    </citation>
    <scope>NUCLEOTIDE SEQUENCE</scope>
    <source>
        <strain evidence="5">TRa018bII</strain>
    </source>
</reference>
<dbReference type="PANTHER" id="PTHR40081">
    <property type="entry name" value="CONCANAVALIN A-LIKE LECTIN/GLUCANASE"/>
    <property type="match status" value="1"/>
</dbReference>
<gene>
    <name evidence="5" type="ORF">BJ875DRAFT_232723</name>
</gene>
<feature type="domain" description="PcRGLX/YetA-like C-terminal alpha/alpha toroid" evidence="4">
    <location>
        <begin position="505"/>
        <end position="926"/>
    </location>
</feature>
<sequence length="931" mass="102598">MLQLSLFVTLCCLFRSVTPQLFGNSSSNSNSSSPGTATVHWIGDKPAYQSGTTFGLPWPRGKHHSENTKFTISGDSSEQIELQSWVTGYWPDGSVKWSGHAIPESENIYNKYTVTAQNGTTSGLYTNPTGSLVVTNASDKLTIHTGKLQVSFPKAGSVLVSEIKTKSGKIIGNDGKLVLQSQSGVANDPSNRGNSSIQHFNFESSIEAVTVSEESSVRALVTIRGKHQVTRGGDHDNWLPFVVRFYLYANSDAIKLVHSIVFDAAANENFITGLGLRFAVPLAGEKQYNRHVRIAGVDGGVLNEAVQGITGLRRDPGAAVRTAQYDGAALAAESTWDPRVSSRLRWIPTFSDYILSQLSPDGFTLKKRTKAGQSWINIPGGTRAGGFAYLGGATQGGLAVGLRDFWKRYPSALEISSAATDVGEITLWLYSPEAQPLDLRPFHDGLGQKNYTDELDALDITYEDWEEGFDTPYGIARTSEITIFGFENTPSRDKLASLTEHINNPPVLVADSEYLKETEAIGTYWALPDTTSTASATIESHLEFLFEFYQEQIEQRRWYGFLDFGDFMHTYDPDRHTWRYDVGGYAWDNSELSPDLFFWLFFLRTGRADVYRFAEALTRHTGEVDVYHIGQWKGLGTRHGVQHFSDSAKQARISQPQYRKYFYYISGGDERVGELMEELLDTDKTYGVLDPNRKVRTDGWTPSPGSTVAIGLGTDWSSLAGGWLIEWERRGSRWEEAKSKLTSTITGIASLKNGFVTGSGLYSLENSTLGPPPTDPQNNGIVAVSHLSAVFGLPEVVSEAIEYFGADLPTGFKDAWLDYCYYFQATAAEQAARYGVSFGSLNLYQGHSRLTAYVANQRGNSSLGARAWREFYTTDGFQATSPWNTTRVEGSDVLAAVDEASWVSTNDVAQYGLAAIQNLALVRESLDDSVS</sequence>
<evidence type="ECO:0000259" key="4">
    <source>
        <dbReference type="Pfam" id="PF21346"/>
    </source>
</evidence>
<feature type="signal peptide" evidence="1">
    <location>
        <begin position="1"/>
        <end position="19"/>
    </location>
</feature>
<dbReference type="EMBL" id="MU251409">
    <property type="protein sequence ID" value="KAG9236363.1"/>
    <property type="molecule type" value="Genomic_DNA"/>
</dbReference>
<dbReference type="InterPro" id="IPR045793">
    <property type="entry name" value="PcRGLX/YetA-like"/>
</dbReference>
<evidence type="ECO:0000259" key="2">
    <source>
        <dbReference type="Pfam" id="PF19501"/>
    </source>
</evidence>
<protein>
    <submittedName>
        <fullName evidence="5">Uncharacterized protein</fullName>
    </submittedName>
</protein>
<feature type="chain" id="PRO_5040379378" evidence="1">
    <location>
        <begin position="20"/>
        <end position="931"/>
    </location>
</feature>
<evidence type="ECO:0000256" key="1">
    <source>
        <dbReference type="SAM" id="SignalP"/>
    </source>
</evidence>
<feature type="domain" description="PcRGLX/YetA-like N-terminal RIFT barrel" evidence="2">
    <location>
        <begin position="36"/>
        <end position="116"/>
    </location>
</feature>